<dbReference type="Pfam" id="PF08990">
    <property type="entry name" value="Docking"/>
    <property type="match status" value="1"/>
</dbReference>
<dbReference type="GO" id="GO:0004315">
    <property type="term" value="F:3-oxoacyl-[acyl-carrier-protein] synthase activity"/>
    <property type="evidence" value="ECO:0007669"/>
    <property type="project" value="InterPro"/>
</dbReference>
<dbReference type="SUPFAM" id="SSF55048">
    <property type="entry name" value="Probable ACP-binding domain of malonyl-CoA ACP transacylase"/>
    <property type="match status" value="2"/>
</dbReference>
<dbReference type="InterPro" id="IPR041618">
    <property type="entry name" value="PKS_DE"/>
</dbReference>
<dbReference type="EMBL" id="LT607409">
    <property type="protein sequence ID" value="SCF21908.1"/>
    <property type="molecule type" value="Genomic_DNA"/>
</dbReference>
<dbReference type="Pfam" id="PF18369">
    <property type="entry name" value="PKS_DE"/>
    <property type="match status" value="2"/>
</dbReference>
<keyword evidence="7" id="KW-0012">Acyltransferase</keyword>
<dbReference type="InterPro" id="IPR014031">
    <property type="entry name" value="Ketoacyl_synth_C"/>
</dbReference>
<dbReference type="FunFam" id="1.10.1200.10:FF:000007">
    <property type="entry name" value="Probable polyketide synthase pks17"/>
    <property type="match status" value="2"/>
</dbReference>
<dbReference type="RefSeq" id="WP_157742589.1">
    <property type="nucleotide sequence ID" value="NZ_LT607409.1"/>
</dbReference>
<dbReference type="InterPro" id="IPR014030">
    <property type="entry name" value="Ketoacyl_synth_N"/>
</dbReference>
<keyword evidence="6" id="KW-0511">Multifunctional enzyme</keyword>
<dbReference type="SMART" id="SM00822">
    <property type="entry name" value="PKS_KR"/>
    <property type="match status" value="2"/>
</dbReference>
<dbReference type="Pfam" id="PF00698">
    <property type="entry name" value="Acyl_transf_1"/>
    <property type="match status" value="2"/>
</dbReference>
<gene>
    <name evidence="10" type="ORF">GA0070612_4978</name>
</gene>
<dbReference type="SUPFAM" id="SSF47336">
    <property type="entry name" value="ACP-like"/>
    <property type="match status" value="2"/>
</dbReference>
<dbReference type="SUPFAM" id="SSF53901">
    <property type="entry name" value="Thiolase-like"/>
    <property type="match status" value="2"/>
</dbReference>
<dbReference type="SUPFAM" id="SSF51735">
    <property type="entry name" value="NAD(P)-binding Rossmann-fold domains"/>
    <property type="match status" value="4"/>
</dbReference>
<feature type="domain" description="Ketosynthase family 3 (KS3)" evidence="9">
    <location>
        <begin position="33"/>
        <end position="459"/>
    </location>
</feature>
<dbReference type="SMART" id="SM00823">
    <property type="entry name" value="PKS_PP"/>
    <property type="match status" value="2"/>
</dbReference>
<dbReference type="InterPro" id="IPR016039">
    <property type="entry name" value="Thiolase-like"/>
</dbReference>
<dbReference type="InterPro" id="IPR013968">
    <property type="entry name" value="PKS_KR"/>
</dbReference>
<dbReference type="Gene3D" id="3.30.70.3290">
    <property type="match status" value="2"/>
</dbReference>
<evidence type="ECO:0000256" key="7">
    <source>
        <dbReference type="ARBA" id="ARBA00023315"/>
    </source>
</evidence>
<sequence length="3093" mass="321205">MANEERLRYFLKRVTADLETAQERIRHLEVRADEPIAIIGVGCRFPGGVDSPESLWNLVAGDGDGITPFPSDRGWDTEALFDPDPDNPGTSYAAEGGFLSGAGDFDAGFFGISPREALAMDPAQRLLLEVSWEAIERAGIDPASLSGSRTGVFAGTNGSDYSAILMGASEGLEGYLATGNAGAVISGRVSYSLGLEGPAVTVDTACSSSLVALHLAAQALRAGECSLALAGGVTVMATPSLFVGFSRQRGLAADGRCKAFAGAADGTGFAEGAGVLLVERLSDAVRNGHRVLAVVRGSAVNQDGASNGLTAPNGPSQQRVIQAALVDARLSAADVDAVEAHGTGTTLGDPIEAQAVLATYGQDRPAGQPLWLGSVKSNIGHTQAAAGVAGIIKVVEALRHETLPRTLHVDEPTPQVDWSAGAVELLTDARPWPAGERPRRAGVSSFGVSGTNAHVIIEEAPAGPADEPVAPAAPVDVPVVTEPNVPWLLSAAAPEALRGQAERLSRVTADPGAVAYSLLSTRSVLSHRAVVLGPDHGAGLSALRDGLPSGALVSGSAHPDAGVVFVFPGQGSQWVGMAAELLNAEPVFAARVAECAAALAPFVEWNLLDVLRSDDPLERVDVVQPVLWAVHVALAEVWRSKGVTPDAVIGHSQGEIAAACVAGVLSLSDAAKVVALRSQALLAIAGSGGMVSVSAGLDVVAPLLTEGVSVAVVNGPTSVVVAGADLDGFLAAAEAAGVRVRRVKVDYASHCALVEPVEAELARLLDGVQPLPGAVPVFSTVEGGGVMDAAYWYRNLRQPVRLDLAVQAAQAAGNRIFVEVSAHPVLTGAIEATTVGTLRRGEGGPERFVRSLAEAWVQGAPVDWTIVIPATGVVDLPTYPFQHQRYWPTPGSATSLADPVDSEFWRAVENGDLTPLGITGDGTELLPALTAWRRRARQHHILDDWRYQITWQSRSTPAESTHTGTWLVLRPTDEQWSDAVEDALRQAGARTVPVTIDEGPIERTTVADTVATAVAGTPVDGVVSLLALPLAEATAADAVHHTSTVLHGLADAGVTAPLWLATRSGVRVGRSDAAPAPTQASLWGFGRVVALEEPHRWGGLVDLPAQPDPRSAARLAAALTAGDDEDQFAVRASGLYTRRLTRAPQSGAPRWSPSGTALVTGGTGAIGAHTARWLARNGVAHLVLVSRRGPDAPGADDLRAELEQTGVRVTITACDIADRDALRALIDGLDDLTSVFHTAAVLDDGTLGSLDRDRIDRVLAPKAVAAHHLHDLTRDRDLTAFVLFSSFAGTLGNAGQGAYAAANAYLDALAEQRAADGLPATSIAWGRWGDGGLAEEAVRRERLSRGGLGAMDPELALTGLAQAIGGGEPVLALTDVDWERFAPGFTAVRPNPTLAAIPEAAATTAVDPSGELTRRLRSMTARDRATALVDLVRGHAAAVLGHPDADGVEPERAFRDLGFDSLTAVELRNALAAATGLRLPATLIFDHPSALALGTHLSGLLGVDSDTEPAAGQGVSGAAEQRFSVGAAGQDDPIVVVGMSCRFPGGVDNPDQLWQLVRDEVDAISTFPADRGWDVDSVYDADPDNSGTSYVREGGFLYGAAAFDPEFFGISPREALAMDPQQRLLLETAWEAFEHAGIDPSTARGEQVGVFVGSNGQDYGALLYGSTEGVEGHTMTGNAGSVASGRISYALGLEGPAVTIDTACSSSLVALHLAAQSLRRGECRQALAGGVTVMATPGRFVEFSRQRGLAADGRCKAFADDADGTGWGEGAGMLLLERRSAALAAGHQILATVRGSAINQDGASNGLTAPNGPAQQRVIRAALTDAGLRPSDVDLVEAHGTGTRLGDPIEAQALLATYGQHRSADRPLRLGSIKSNIGHTQAAAGVAGVIKVIQAMRYGVLPRTLHVAQPTAEVDWESGAVALLDRSLPWDGVGPRRAAVSSFGISGTNAHVVLEGDPIPAAPDPAPNPQRPCVWLLSSRTEEGLRDQAERLLAHLDEHPGLDPSDVGFSLATTRTPHRHRAAVFGRAELAATATGSPAPIRGSVVRGRTAFVFSGQGSQRPGMGLDLAATYPVFADAFDAACAELDLYLDRPLRSVIADGDELDQTVYTQAALFAVEVALYRLVGATPDYLVGHSIGEIAAAHVAGVLTLADAAKLVTARGRLMQALPAGGVMVAVRATEAEVVPLLVDGVSVAAVNGPRSVVLSGVADAVTAVAAHFAKSKRLTVSHAFHSVLMEPMLAEFASVAATLTYAQPRIPIISNVTGQVAETPDAAYWVRHVREAVRFADGITTLESLGVATFVEIGPDGVLSAMGADCVTDAVFVPLQRSDRDQPTALRAGLAQLHVRGVAVDWVAVHPGARRVELPTYAFQRQHYWPGSVSWAPPAAASDDAHLWDRIERADLAGIGAELALPPDATLPAVVQALSIWRRQARRSSTIDGWRYGVRWRPLSSTGTPTLTGTWLLVSTPDHPTAELAAVLRRHGAATGTVTLTPADLTRAGTAARIGAALDEYGPVHGIVSVLALDESPHPTHPILTRGVAGTVTLVQALDQLGATAPVWSVTRGAVAIGGSERVAAPAQAQVWGLGRVAALEQPRLWAGLVDLPPQLDDRAGSRLCAVLAGAGAGGGEDQVAIRASAIFGRRLVRHPRGTTPGPQWQPRGTVLVTGGTGALGGRVARLLAERGAEHLLLLSRRGADAPGVADLTAELTALGARVTVEACDVADRDALAGVLDRVPTDLPLTAVVHAAGIGTPGSLRDTDLDEFAAVVRAKIAGAVHLDALLGERQLDAFVLFSSIAGIWGSGGQGAYAAANAYLDALAEARRGRGLAGTAVAWGPWGDGGMAEGPAQEQLRRRGLPVMNPESAIDALAAAIDDREVALAVADVDWARFALPFQAVRSGRLLDEIDEARAALTAGAPGAENDADADALRRSLTGLPAAERERVVLDLIRKNAATVLGHTAPGGVDVDRGFLELGFDSLTGVELRNALSAELGLPLPATLIFDYPSPLVLAEHVLDQLAGPEAAGDPEEQQVREVLSRIPVERLRAAGLLDTLLGLAQTGPEAPDAPPATDDDGEDLAELDVSELVRLALDGTES</sequence>
<dbReference type="GO" id="GO:0033068">
    <property type="term" value="P:macrolide biosynthetic process"/>
    <property type="evidence" value="ECO:0007669"/>
    <property type="project" value="UniProtKB-ARBA"/>
</dbReference>
<dbReference type="InterPro" id="IPR036291">
    <property type="entry name" value="NAD(P)-bd_dom_sf"/>
</dbReference>
<evidence type="ECO:0000256" key="1">
    <source>
        <dbReference type="ARBA" id="ARBA00001957"/>
    </source>
</evidence>
<dbReference type="GO" id="GO:0031177">
    <property type="term" value="F:phosphopantetheine binding"/>
    <property type="evidence" value="ECO:0007669"/>
    <property type="project" value="InterPro"/>
</dbReference>
<dbReference type="Pfam" id="PF08659">
    <property type="entry name" value="KR"/>
    <property type="match status" value="2"/>
</dbReference>
<keyword evidence="5" id="KW-0045">Antibiotic biosynthesis</keyword>
<dbReference type="SUPFAM" id="SSF52151">
    <property type="entry name" value="FabD/lysophospholipase-like"/>
    <property type="match status" value="2"/>
</dbReference>
<dbReference type="PROSITE" id="PS52004">
    <property type="entry name" value="KS3_2"/>
    <property type="match status" value="2"/>
</dbReference>
<dbReference type="PROSITE" id="PS00606">
    <property type="entry name" value="KS3_1"/>
    <property type="match status" value="2"/>
</dbReference>
<proteinExistence type="predicted"/>
<dbReference type="PANTHER" id="PTHR43775">
    <property type="entry name" value="FATTY ACID SYNTHASE"/>
    <property type="match status" value="1"/>
</dbReference>
<dbReference type="SMART" id="SM00827">
    <property type="entry name" value="PKS_AT"/>
    <property type="match status" value="2"/>
</dbReference>
<dbReference type="GO" id="GO:0004312">
    <property type="term" value="F:fatty acid synthase activity"/>
    <property type="evidence" value="ECO:0007669"/>
    <property type="project" value="TreeGrafter"/>
</dbReference>
<dbReference type="Gene3D" id="6.10.140.1830">
    <property type="match status" value="1"/>
</dbReference>
<dbReference type="Pfam" id="PF00109">
    <property type="entry name" value="ketoacyl-synt"/>
    <property type="match status" value="2"/>
</dbReference>
<dbReference type="InterPro" id="IPR014043">
    <property type="entry name" value="Acyl_transferase_dom"/>
</dbReference>
<dbReference type="InterPro" id="IPR032821">
    <property type="entry name" value="PKS_assoc"/>
</dbReference>
<dbReference type="Proteomes" id="UP000198224">
    <property type="component" value="Chromosome I"/>
</dbReference>
<organism evidence="10 11">
    <name type="scientific">Micromonospora chokoriensis</name>
    <dbReference type="NCBI Taxonomy" id="356851"/>
    <lineage>
        <taxon>Bacteria</taxon>
        <taxon>Bacillati</taxon>
        <taxon>Actinomycetota</taxon>
        <taxon>Actinomycetes</taxon>
        <taxon>Micromonosporales</taxon>
        <taxon>Micromonosporaceae</taxon>
        <taxon>Micromonospora</taxon>
    </lineage>
</organism>
<keyword evidence="11" id="KW-1185">Reference proteome</keyword>
<evidence type="ECO:0000259" key="9">
    <source>
        <dbReference type="PROSITE" id="PS52004"/>
    </source>
</evidence>
<protein>
    <submittedName>
        <fullName evidence="10">Acyl transferase domain-containing protein</fullName>
    </submittedName>
</protein>
<evidence type="ECO:0000259" key="8">
    <source>
        <dbReference type="PROSITE" id="PS50075"/>
    </source>
</evidence>
<evidence type="ECO:0000256" key="3">
    <source>
        <dbReference type="ARBA" id="ARBA00022553"/>
    </source>
</evidence>
<evidence type="ECO:0000313" key="11">
    <source>
        <dbReference type="Proteomes" id="UP000198224"/>
    </source>
</evidence>
<evidence type="ECO:0000256" key="6">
    <source>
        <dbReference type="ARBA" id="ARBA00023268"/>
    </source>
</evidence>
<keyword evidence="3" id="KW-0597">Phosphoprotein</keyword>
<dbReference type="InterPro" id="IPR020841">
    <property type="entry name" value="PKS_Beta-ketoAc_synthase_dom"/>
</dbReference>
<dbReference type="GO" id="GO:0006633">
    <property type="term" value="P:fatty acid biosynthetic process"/>
    <property type="evidence" value="ECO:0007669"/>
    <property type="project" value="InterPro"/>
</dbReference>
<keyword evidence="2" id="KW-0596">Phosphopantetheine</keyword>
<dbReference type="InterPro" id="IPR020806">
    <property type="entry name" value="PKS_PP-bd"/>
</dbReference>
<dbReference type="CDD" id="cd08952">
    <property type="entry name" value="KR_1_SDR_x"/>
    <property type="match status" value="2"/>
</dbReference>
<dbReference type="InterPro" id="IPR009081">
    <property type="entry name" value="PP-bd_ACP"/>
</dbReference>
<dbReference type="PROSITE" id="PS50075">
    <property type="entry name" value="CARRIER"/>
    <property type="match status" value="2"/>
</dbReference>
<feature type="domain" description="Carrier" evidence="8">
    <location>
        <begin position="1426"/>
        <end position="1501"/>
    </location>
</feature>
<dbReference type="InterPro" id="IPR016036">
    <property type="entry name" value="Malonyl_transacylase_ACP-bd"/>
</dbReference>
<dbReference type="InterPro" id="IPR015083">
    <property type="entry name" value="NorB/c/GfsB-D-like_docking"/>
</dbReference>
<dbReference type="SMART" id="SM00825">
    <property type="entry name" value="PKS_KS"/>
    <property type="match status" value="2"/>
</dbReference>
<dbReference type="Pfam" id="PF02801">
    <property type="entry name" value="Ketoacyl-synt_C"/>
    <property type="match status" value="2"/>
</dbReference>
<dbReference type="Gene3D" id="1.10.1200.10">
    <property type="entry name" value="ACP-like"/>
    <property type="match status" value="2"/>
</dbReference>
<evidence type="ECO:0000256" key="2">
    <source>
        <dbReference type="ARBA" id="ARBA00022450"/>
    </source>
</evidence>
<dbReference type="NCBIfam" id="NF045894">
    <property type="entry name" value="PKS_plus_SDR"/>
    <property type="match status" value="2"/>
</dbReference>
<dbReference type="CDD" id="cd00833">
    <property type="entry name" value="PKS"/>
    <property type="match status" value="2"/>
</dbReference>
<dbReference type="InterPro" id="IPR006162">
    <property type="entry name" value="Ppantetheine_attach_site"/>
</dbReference>
<dbReference type="Gene3D" id="3.40.47.10">
    <property type="match status" value="2"/>
</dbReference>
<name>A0A1C4YMM3_9ACTN</name>
<feature type="domain" description="Ketosynthase family 3 (KS3)" evidence="9">
    <location>
        <begin position="1531"/>
        <end position="1956"/>
    </location>
</feature>
<dbReference type="SMART" id="SM01294">
    <property type="entry name" value="PKS_PP_betabranch"/>
    <property type="match status" value="2"/>
</dbReference>
<dbReference type="InterPro" id="IPR018201">
    <property type="entry name" value="Ketoacyl_synth_AS"/>
</dbReference>
<comment type="cofactor">
    <cofactor evidence="1">
        <name>pantetheine 4'-phosphate</name>
        <dbReference type="ChEBI" id="CHEBI:47942"/>
    </cofactor>
</comment>
<dbReference type="InterPro" id="IPR050091">
    <property type="entry name" value="PKS_NRPS_Biosynth_Enz"/>
</dbReference>
<accession>A0A1C4YMM3</accession>
<evidence type="ECO:0000256" key="4">
    <source>
        <dbReference type="ARBA" id="ARBA00022679"/>
    </source>
</evidence>
<evidence type="ECO:0000256" key="5">
    <source>
        <dbReference type="ARBA" id="ARBA00023194"/>
    </source>
</evidence>
<dbReference type="InterPro" id="IPR001227">
    <property type="entry name" value="Ac_transferase_dom_sf"/>
</dbReference>
<feature type="domain" description="Carrier" evidence="8">
    <location>
        <begin position="2941"/>
        <end position="3016"/>
    </location>
</feature>
<dbReference type="Gene3D" id="3.40.50.720">
    <property type="entry name" value="NAD(P)-binding Rossmann-like Domain"/>
    <property type="match status" value="2"/>
</dbReference>
<dbReference type="InterPro" id="IPR057326">
    <property type="entry name" value="KR_dom"/>
</dbReference>
<dbReference type="InterPro" id="IPR016035">
    <property type="entry name" value="Acyl_Trfase/lysoPLipase"/>
</dbReference>
<keyword evidence="4 10" id="KW-0808">Transferase</keyword>
<dbReference type="FunFam" id="3.40.47.10:FF:000019">
    <property type="entry name" value="Polyketide synthase type I"/>
    <property type="match status" value="2"/>
</dbReference>
<reference evidence="11" key="1">
    <citation type="submission" date="2016-06" db="EMBL/GenBank/DDBJ databases">
        <authorList>
            <person name="Varghese N."/>
            <person name="Submissions Spin"/>
        </authorList>
    </citation>
    <scope>NUCLEOTIDE SEQUENCE [LARGE SCALE GENOMIC DNA]</scope>
    <source>
        <strain evidence="11">DSM 45160</strain>
    </source>
</reference>
<dbReference type="Pfam" id="PF16197">
    <property type="entry name" value="KAsynt_C_assoc"/>
    <property type="match status" value="2"/>
</dbReference>
<dbReference type="InterPro" id="IPR036736">
    <property type="entry name" value="ACP-like_sf"/>
</dbReference>
<dbReference type="PROSITE" id="PS00012">
    <property type="entry name" value="PHOSPHOPANTETHEINE"/>
    <property type="match status" value="2"/>
</dbReference>
<evidence type="ECO:0000313" key="10">
    <source>
        <dbReference type="EMBL" id="SCF21908.1"/>
    </source>
</evidence>
<dbReference type="Gene3D" id="3.40.366.10">
    <property type="entry name" value="Malonyl-Coenzyme A Acyl Carrier Protein, domain 2"/>
    <property type="match status" value="2"/>
</dbReference>
<dbReference type="Pfam" id="PF00550">
    <property type="entry name" value="PP-binding"/>
    <property type="match status" value="2"/>
</dbReference>
<dbReference type="PANTHER" id="PTHR43775:SF51">
    <property type="entry name" value="INACTIVE PHENOLPHTHIOCEROL SYNTHESIS POLYKETIDE SYNTHASE TYPE I PKS1-RELATED"/>
    <property type="match status" value="1"/>
</dbReference>